<dbReference type="Proteomes" id="UP000261660">
    <property type="component" value="Unplaced"/>
</dbReference>
<dbReference type="AlphaFoldDB" id="A0A3Q3EQI8"/>
<sequence length="157" mass="18250">MCDLDKVESESHFILHCTTFDDLRELLERRVEEPQGSGPFFFMGGTNGAGWKMIHNKHRKDFKLKWCDTKSSAKYSNFREGEQLMYHIPNNKVLTTKIGLLSSLREYERVSSKVNHGRRSKRLVYSHYLLHGQERREGGFLCPAGACKQQQELNVDL</sequence>
<evidence type="ECO:0000313" key="2">
    <source>
        <dbReference type="Proteomes" id="UP000261660"/>
    </source>
</evidence>
<dbReference type="Ensembl" id="ENSLBET00000010261.1">
    <property type="protein sequence ID" value="ENSLBEP00000009736.1"/>
    <property type="gene ID" value="ENSLBEG00000007529.1"/>
</dbReference>
<dbReference type="InParanoid" id="A0A3Q3EQI8"/>
<accession>A0A3Q3EQI8</accession>
<dbReference type="GO" id="GO:0070737">
    <property type="term" value="F:protein-glycine ligase activity, elongating"/>
    <property type="evidence" value="ECO:0007669"/>
    <property type="project" value="TreeGrafter"/>
</dbReference>
<proteinExistence type="predicted"/>
<keyword evidence="2" id="KW-1185">Reference proteome</keyword>
<reference evidence="1" key="2">
    <citation type="submission" date="2025-09" db="UniProtKB">
        <authorList>
            <consortium name="Ensembl"/>
        </authorList>
    </citation>
    <scope>IDENTIFICATION</scope>
</reference>
<dbReference type="PANTHER" id="PTHR46810">
    <property type="entry name" value="INACTIVE POLYGLYCYLASE TTLL10"/>
    <property type="match status" value="1"/>
</dbReference>
<dbReference type="InterPro" id="IPR027752">
    <property type="entry name" value="TTLL10"/>
</dbReference>
<protein>
    <submittedName>
        <fullName evidence="1">Uncharacterized protein</fullName>
    </submittedName>
</protein>
<name>A0A3Q3EQI8_9LABR</name>
<reference evidence="1" key="1">
    <citation type="submission" date="2025-08" db="UniProtKB">
        <authorList>
            <consortium name="Ensembl"/>
        </authorList>
    </citation>
    <scope>IDENTIFICATION</scope>
</reference>
<dbReference type="PANTHER" id="PTHR46810:SF1">
    <property type="entry name" value="INACTIVE POLYGLYCYLASE TTLL10"/>
    <property type="match status" value="1"/>
</dbReference>
<evidence type="ECO:0000313" key="1">
    <source>
        <dbReference type="Ensembl" id="ENSLBEP00000009736.1"/>
    </source>
</evidence>
<dbReference type="STRING" id="56723.ENSLBEP00000009736"/>
<organism evidence="1 2">
    <name type="scientific">Labrus bergylta</name>
    <name type="common">ballan wrasse</name>
    <dbReference type="NCBI Taxonomy" id="56723"/>
    <lineage>
        <taxon>Eukaryota</taxon>
        <taxon>Metazoa</taxon>
        <taxon>Chordata</taxon>
        <taxon>Craniata</taxon>
        <taxon>Vertebrata</taxon>
        <taxon>Euteleostomi</taxon>
        <taxon>Actinopterygii</taxon>
        <taxon>Neopterygii</taxon>
        <taxon>Teleostei</taxon>
        <taxon>Neoteleostei</taxon>
        <taxon>Acanthomorphata</taxon>
        <taxon>Eupercaria</taxon>
        <taxon>Labriformes</taxon>
        <taxon>Labridae</taxon>
        <taxon>Labrus</taxon>
    </lineage>
</organism>
<dbReference type="GeneTree" id="ENSGT00940000160919"/>